<sequence length="201" mass="22468">MKMDREAVCVNREEKKRVTEENIIEAAYQLFSTKGYDLTTVAGITELAGVAKGTFFNYFRTKDEVLIRIQKALFFSELTQISERAEAPYTPKILTLVKDMGDSFNDNRNLVRVSFQQLLSAGSEGTVQGSMQAKVDALKLIFQKAQQAGELTEDIPAEEMAQTALKLYKGTLVDWCTSGAKTNLGDQLMAAFRIFTRGIQK</sequence>
<feature type="domain" description="HTH tetR-type" evidence="5">
    <location>
        <begin position="17"/>
        <end position="77"/>
    </location>
</feature>
<evidence type="ECO:0000256" key="2">
    <source>
        <dbReference type="ARBA" id="ARBA00023125"/>
    </source>
</evidence>
<reference evidence="6 7" key="1">
    <citation type="submission" date="2018-09" db="EMBL/GenBank/DDBJ databases">
        <title>Paenibacillus aracenensis nov. sp. isolated from a cave in southern Spain.</title>
        <authorList>
            <person name="Jurado V."/>
            <person name="Gutierrez-Patricio S."/>
            <person name="Gonzalez-Pimentel J.L."/>
            <person name="Miller A.Z."/>
            <person name="Laiz L."/>
            <person name="Saiz-Jimenez C."/>
        </authorList>
    </citation>
    <scope>NUCLEOTIDE SEQUENCE [LARGE SCALE GENOMIC DNA]</scope>
    <source>
        <strain evidence="6 7">JCM 19203</strain>
    </source>
</reference>
<dbReference type="Gene3D" id="1.10.357.10">
    <property type="entry name" value="Tetracycline Repressor, domain 2"/>
    <property type="match status" value="1"/>
</dbReference>
<dbReference type="GO" id="GO:0000976">
    <property type="term" value="F:transcription cis-regulatory region binding"/>
    <property type="evidence" value="ECO:0007669"/>
    <property type="project" value="TreeGrafter"/>
</dbReference>
<dbReference type="InterPro" id="IPR050109">
    <property type="entry name" value="HTH-type_TetR-like_transc_reg"/>
</dbReference>
<evidence type="ECO:0000259" key="5">
    <source>
        <dbReference type="PROSITE" id="PS50977"/>
    </source>
</evidence>
<dbReference type="InterPro" id="IPR009057">
    <property type="entry name" value="Homeodomain-like_sf"/>
</dbReference>
<feature type="DNA-binding region" description="H-T-H motif" evidence="4">
    <location>
        <begin position="40"/>
        <end position="59"/>
    </location>
</feature>
<dbReference type="PANTHER" id="PTHR30055">
    <property type="entry name" value="HTH-TYPE TRANSCRIPTIONAL REGULATOR RUTR"/>
    <property type="match status" value="1"/>
</dbReference>
<evidence type="ECO:0000313" key="6">
    <source>
        <dbReference type="EMBL" id="RJX38595.1"/>
    </source>
</evidence>
<dbReference type="SUPFAM" id="SSF48498">
    <property type="entry name" value="Tetracyclin repressor-like, C-terminal domain"/>
    <property type="match status" value="1"/>
</dbReference>
<keyword evidence="2 4" id="KW-0238">DNA-binding</keyword>
<name>A0A3A6PDH3_9BACL</name>
<dbReference type="InterPro" id="IPR001647">
    <property type="entry name" value="HTH_TetR"/>
</dbReference>
<evidence type="ECO:0000256" key="4">
    <source>
        <dbReference type="PROSITE-ProRule" id="PRU00335"/>
    </source>
</evidence>
<keyword evidence="7" id="KW-1185">Reference proteome</keyword>
<protein>
    <submittedName>
        <fullName evidence="6">TetR/AcrR family transcriptional regulator</fullName>
    </submittedName>
</protein>
<proteinExistence type="predicted"/>
<dbReference type="Proteomes" id="UP000267798">
    <property type="component" value="Unassembled WGS sequence"/>
</dbReference>
<dbReference type="InterPro" id="IPR036271">
    <property type="entry name" value="Tet_transcr_reg_TetR-rel_C_sf"/>
</dbReference>
<organism evidence="6 7">
    <name type="scientific">Paenibacillus pinisoli</name>
    <dbReference type="NCBI Taxonomy" id="1276110"/>
    <lineage>
        <taxon>Bacteria</taxon>
        <taxon>Bacillati</taxon>
        <taxon>Bacillota</taxon>
        <taxon>Bacilli</taxon>
        <taxon>Bacillales</taxon>
        <taxon>Paenibacillaceae</taxon>
        <taxon>Paenibacillus</taxon>
    </lineage>
</organism>
<gene>
    <name evidence="6" type="ORF">D3P09_13640</name>
</gene>
<dbReference type="PRINTS" id="PR00455">
    <property type="entry name" value="HTHTETR"/>
</dbReference>
<dbReference type="PROSITE" id="PS01081">
    <property type="entry name" value="HTH_TETR_1"/>
    <property type="match status" value="1"/>
</dbReference>
<dbReference type="PANTHER" id="PTHR30055:SF234">
    <property type="entry name" value="HTH-TYPE TRANSCRIPTIONAL REGULATOR BETI"/>
    <property type="match status" value="1"/>
</dbReference>
<evidence type="ECO:0000256" key="1">
    <source>
        <dbReference type="ARBA" id="ARBA00023015"/>
    </source>
</evidence>
<accession>A0A3A6PDH3</accession>
<dbReference type="OrthoDB" id="268339at2"/>
<dbReference type="EMBL" id="QXQB01000003">
    <property type="protein sequence ID" value="RJX38595.1"/>
    <property type="molecule type" value="Genomic_DNA"/>
</dbReference>
<dbReference type="SUPFAM" id="SSF46689">
    <property type="entry name" value="Homeodomain-like"/>
    <property type="match status" value="1"/>
</dbReference>
<dbReference type="InterPro" id="IPR023772">
    <property type="entry name" value="DNA-bd_HTH_TetR-type_CS"/>
</dbReference>
<keyword evidence="3" id="KW-0804">Transcription</keyword>
<comment type="caution">
    <text evidence="6">The sequence shown here is derived from an EMBL/GenBank/DDBJ whole genome shotgun (WGS) entry which is preliminary data.</text>
</comment>
<dbReference type="AlphaFoldDB" id="A0A3A6PDH3"/>
<keyword evidence="1" id="KW-0805">Transcription regulation</keyword>
<dbReference type="PROSITE" id="PS50977">
    <property type="entry name" value="HTH_TETR_2"/>
    <property type="match status" value="1"/>
</dbReference>
<dbReference type="GO" id="GO:0003700">
    <property type="term" value="F:DNA-binding transcription factor activity"/>
    <property type="evidence" value="ECO:0007669"/>
    <property type="project" value="TreeGrafter"/>
</dbReference>
<evidence type="ECO:0000256" key="3">
    <source>
        <dbReference type="ARBA" id="ARBA00023163"/>
    </source>
</evidence>
<dbReference type="Pfam" id="PF00440">
    <property type="entry name" value="TetR_N"/>
    <property type="match status" value="1"/>
</dbReference>
<evidence type="ECO:0000313" key="7">
    <source>
        <dbReference type="Proteomes" id="UP000267798"/>
    </source>
</evidence>